<protein>
    <submittedName>
        <fullName evidence="1">Uncharacterized protein</fullName>
    </submittedName>
</protein>
<sequence>MIKSPAAGSLGEEKQATLAYLPSISIGGNGKSCYQKAYFTKGTSFPGNLATLRFPGNGRIGPGLRFITPKAFSELLKLSREYKMLTVTKVTDFRWTRSQRVQSNSVTSLRENLAAYLLYPRVLARLGSFFEPCFSLLPFPVLPSKTGRMEYSQVVRHRFLVPACKGSNPFTPDYEHPIGSVKNELTTTGEAADCSP</sequence>
<dbReference type="EMBL" id="AM470652">
    <property type="protein sequence ID" value="CAN65992.1"/>
    <property type="molecule type" value="Genomic_DNA"/>
</dbReference>
<evidence type="ECO:0000313" key="1">
    <source>
        <dbReference type="EMBL" id="CAN65992.1"/>
    </source>
</evidence>
<proteinExistence type="predicted"/>
<gene>
    <name evidence="1" type="ORF">VITISV_042149</name>
</gene>
<organism evidence="1">
    <name type="scientific">Vitis vinifera</name>
    <name type="common">Grape</name>
    <dbReference type="NCBI Taxonomy" id="29760"/>
    <lineage>
        <taxon>Eukaryota</taxon>
        <taxon>Viridiplantae</taxon>
        <taxon>Streptophyta</taxon>
        <taxon>Embryophyta</taxon>
        <taxon>Tracheophyta</taxon>
        <taxon>Spermatophyta</taxon>
        <taxon>Magnoliopsida</taxon>
        <taxon>eudicotyledons</taxon>
        <taxon>Gunneridae</taxon>
        <taxon>Pentapetalae</taxon>
        <taxon>rosids</taxon>
        <taxon>Vitales</taxon>
        <taxon>Vitaceae</taxon>
        <taxon>Viteae</taxon>
        <taxon>Vitis</taxon>
    </lineage>
</organism>
<accession>A5BTN0</accession>
<reference evidence="1" key="1">
    <citation type="journal article" date="2007" name="PLoS ONE">
        <title>The first genome sequence of an elite grapevine cultivar (Pinot noir Vitis vinifera L.): coping with a highly heterozygous genome.</title>
        <authorList>
            <person name="Velasco R."/>
            <person name="Zharkikh A."/>
            <person name="Troggio M."/>
            <person name="Cartwright D.A."/>
            <person name="Cestaro A."/>
            <person name="Pruss D."/>
            <person name="Pindo M."/>
            <person name="FitzGerald L.M."/>
            <person name="Vezzulli S."/>
            <person name="Reid J."/>
            <person name="Malacarne G."/>
            <person name="Iliev D."/>
            <person name="Coppola G."/>
            <person name="Wardell B."/>
            <person name="Micheletti D."/>
            <person name="Macalma T."/>
            <person name="Facci M."/>
            <person name="Mitchell J.T."/>
            <person name="Perazzolli M."/>
            <person name="Eldredge G."/>
            <person name="Gatto P."/>
            <person name="Oyzerski R."/>
            <person name="Moretto M."/>
            <person name="Gutin N."/>
            <person name="Stefanini M."/>
            <person name="Chen Y."/>
            <person name="Segala C."/>
            <person name="Davenport C."/>
            <person name="Dematte L."/>
            <person name="Mraz A."/>
            <person name="Battilana J."/>
            <person name="Stormo K."/>
            <person name="Costa F."/>
            <person name="Tao Q."/>
            <person name="Si-Ammour A."/>
            <person name="Harkins T."/>
            <person name="Lackey A."/>
            <person name="Perbost C."/>
            <person name="Taillon B."/>
            <person name="Stella A."/>
            <person name="Solovyev V."/>
            <person name="Fawcett J.A."/>
            <person name="Sterck L."/>
            <person name="Vandepoele K."/>
            <person name="Grando S.M."/>
            <person name="Toppo S."/>
            <person name="Moser C."/>
            <person name="Lanchbury J."/>
            <person name="Bogden R."/>
            <person name="Skolnick M."/>
            <person name="Sgaramella V."/>
            <person name="Bhatnagar S.K."/>
            <person name="Fontana P."/>
            <person name="Gutin A."/>
            <person name="Van de Peer Y."/>
            <person name="Salamini F."/>
            <person name="Viola R."/>
        </authorList>
    </citation>
    <scope>NUCLEOTIDE SEQUENCE</scope>
</reference>
<dbReference type="AlphaFoldDB" id="A5BTN0"/>
<name>A5BTN0_VITVI</name>